<dbReference type="SUPFAM" id="SSF46934">
    <property type="entry name" value="UBA-like"/>
    <property type="match status" value="1"/>
</dbReference>
<feature type="region of interest" description="Involved in Mg(2+) ion dislocation from EF-Tu" evidence="6">
    <location>
        <begin position="81"/>
        <end position="84"/>
    </location>
</feature>
<dbReference type="Gene3D" id="1.10.8.10">
    <property type="entry name" value="DNA helicase RuvA subunit, C-terminal domain"/>
    <property type="match status" value="1"/>
</dbReference>
<dbReference type="eggNOG" id="COG0264">
    <property type="taxonomic scope" value="Bacteria"/>
</dbReference>
<comment type="similarity">
    <text evidence="1 6 7">Belongs to the EF-Ts family.</text>
</comment>
<dbReference type="Gene3D" id="3.30.479.20">
    <property type="entry name" value="Elongation factor Ts, dimerisation domain"/>
    <property type="match status" value="2"/>
</dbReference>
<dbReference type="PANTHER" id="PTHR11741:SF0">
    <property type="entry name" value="ELONGATION FACTOR TS, MITOCHONDRIAL"/>
    <property type="match status" value="1"/>
</dbReference>
<feature type="domain" description="Translation elongation factor EFTs/EF1B dimerisation" evidence="9">
    <location>
        <begin position="72"/>
        <end position="290"/>
    </location>
</feature>
<name>S0EYE2_CHTCT</name>
<comment type="function">
    <text evidence="5 6 7">Associates with the EF-Tu.GDP complex and induces the exchange of GDP to GTP. It remains bound to the aminoacyl-tRNA.EF-Tu.GTP complex up to the GTP hydrolysis stage on the ribosome.</text>
</comment>
<evidence type="ECO:0000256" key="1">
    <source>
        <dbReference type="ARBA" id="ARBA00005532"/>
    </source>
</evidence>
<evidence type="ECO:0000256" key="6">
    <source>
        <dbReference type="HAMAP-Rule" id="MF_00050"/>
    </source>
</evidence>
<dbReference type="GO" id="GO:0003746">
    <property type="term" value="F:translation elongation factor activity"/>
    <property type="evidence" value="ECO:0007669"/>
    <property type="project" value="UniProtKB-UniRule"/>
</dbReference>
<dbReference type="CDD" id="cd14275">
    <property type="entry name" value="UBA_EF-Ts"/>
    <property type="match status" value="1"/>
</dbReference>
<dbReference type="EMBL" id="HF951689">
    <property type="protein sequence ID" value="CCW35346.1"/>
    <property type="molecule type" value="Genomic_DNA"/>
</dbReference>
<gene>
    <name evidence="6" type="primary">tsf</name>
    <name evidence="10" type="ORF">CCALI_01530</name>
</gene>
<keyword evidence="3 6" id="KW-0251">Elongation factor</keyword>
<protein>
    <recommendedName>
        <fullName evidence="2 6">Elongation factor Ts</fullName>
        <shortName evidence="6">EF-Ts</shortName>
    </recommendedName>
</protein>
<evidence type="ECO:0000256" key="8">
    <source>
        <dbReference type="RuleBase" id="RU000643"/>
    </source>
</evidence>
<comment type="subcellular location">
    <subcellularLocation>
        <location evidence="6 8">Cytoplasm</location>
    </subcellularLocation>
</comment>
<dbReference type="InterPro" id="IPR036402">
    <property type="entry name" value="EF-Ts_dimer_sf"/>
</dbReference>
<dbReference type="InParanoid" id="S0EYE2"/>
<keyword evidence="6" id="KW-0963">Cytoplasm</keyword>
<dbReference type="InterPro" id="IPR001816">
    <property type="entry name" value="Transl_elong_EFTs/EF1B"/>
</dbReference>
<dbReference type="GO" id="GO:0005737">
    <property type="term" value="C:cytoplasm"/>
    <property type="evidence" value="ECO:0007669"/>
    <property type="project" value="UniProtKB-SubCell"/>
</dbReference>
<dbReference type="InterPro" id="IPR018101">
    <property type="entry name" value="Transl_elong_Ts_CS"/>
</dbReference>
<dbReference type="PROSITE" id="PS01127">
    <property type="entry name" value="EF_TS_2"/>
    <property type="match status" value="1"/>
</dbReference>
<proteinExistence type="inferred from homology"/>
<evidence type="ECO:0000256" key="4">
    <source>
        <dbReference type="ARBA" id="ARBA00022917"/>
    </source>
</evidence>
<dbReference type="PANTHER" id="PTHR11741">
    <property type="entry name" value="ELONGATION FACTOR TS"/>
    <property type="match status" value="1"/>
</dbReference>
<reference evidence="11" key="1">
    <citation type="submission" date="2013-03" db="EMBL/GenBank/DDBJ databases">
        <title>Genome sequence of Chthonomonas calidirosea, the first sequenced genome from the Armatimonadetes phylum (formally candidate division OP10).</title>
        <authorList>
            <person name="Lee K.C.Y."/>
            <person name="Morgan X.C."/>
            <person name="Dunfield P.F."/>
            <person name="Tamas I."/>
            <person name="Houghton K.M."/>
            <person name="Vyssotski M."/>
            <person name="Ryan J.L.J."/>
            <person name="Lagutin K."/>
            <person name="McDonald I.R."/>
            <person name="Stott M.B."/>
        </authorList>
    </citation>
    <scope>NUCLEOTIDE SEQUENCE [LARGE SCALE GENOMIC DNA]</scope>
    <source>
        <strain evidence="11">DSM 23976 / ICMP 18418 / T49</strain>
    </source>
</reference>
<accession>S0EYE2</accession>
<evidence type="ECO:0000256" key="3">
    <source>
        <dbReference type="ARBA" id="ARBA00022768"/>
    </source>
</evidence>
<evidence type="ECO:0000313" key="10">
    <source>
        <dbReference type="EMBL" id="CCW35346.1"/>
    </source>
</evidence>
<dbReference type="HOGENOM" id="CLU_047155_2_0_0"/>
<dbReference type="STRING" id="454171.CP488_02566"/>
<evidence type="ECO:0000256" key="2">
    <source>
        <dbReference type="ARBA" id="ARBA00016956"/>
    </source>
</evidence>
<dbReference type="NCBIfam" id="TIGR00116">
    <property type="entry name" value="tsf"/>
    <property type="match status" value="1"/>
</dbReference>
<dbReference type="Pfam" id="PF00889">
    <property type="entry name" value="EF_TS"/>
    <property type="match status" value="1"/>
</dbReference>
<dbReference type="Proteomes" id="UP000014227">
    <property type="component" value="Chromosome I"/>
</dbReference>
<dbReference type="SUPFAM" id="SSF54713">
    <property type="entry name" value="Elongation factor Ts (EF-Ts), dimerisation domain"/>
    <property type="match status" value="2"/>
</dbReference>
<dbReference type="AlphaFoldDB" id="S0EYE2"/>
<keyword evidence="11" id="KW-1185">Reference proteome</keyword>
<evidence type="ECO:0000256" key="5">
    <source>
        <dbReference type="ARBA" id="ARBA00025453"/>
    </source>
</evidence>
<dbReference type="InterPro" id="IPR009060">
    <property type="entry name" value="UBA-like_sf"/>
</dbReference>
<organism evidence="10 11">
    <name type="scientific">Chthonomonas calidirosea (strain DSM 23976 / ICMP 18418 / T49)</name>
    <dbReference type="NCBI Taxonomy" id="1303518"/>
    <lineage>
        <taxon>Bacteria</taxon>
        <taxon>Bacillati</taxon>
        <taxon>Armatimonadota</taxon>
        <taxon>Chthonomonadia</taxon>
        <taxon>Chthonomonadales</taxon>
        <taxon>Chthonomonadaceae</taxon>
        <taxon>Chthonomonas</taxon>
    </lineage>
</organism>
<dbReference type="OrthoDB" id="9808348at2"/>
<dbReference type="InterPro" id="IPR014039">
    <property type="entry name" value="Transl_elong_EFTs/EF1B_dimer"/>
</dbReference>
<dbReference type="FunFam" id="1.10.8.10:FF:000001">
    <property type="entry name" value="Elongation factor Ts"/>
    <property type="match status" value="1"/>
</dbReference>
<dbReference type="RefSeq" id="WP_016482881.1">
    <property type="nucleotide sequence ID" value="NC_021487.1"/>
</dbReference>
<keyword evidence="4 6" id="KW-0648">Protein biosynthesis</keyword>
<dbReference type="HAMAP" id="MF_00050">
    <property type="entry name" value="EF_Ts"/>
    <property type="match status" value="1"/>
</dbReference>
<dbReference type="KEGG" id="ccz:CCALI_01530"/>
<dbReference type="PATRIC" id="fig|1303518.3.peg.1568"/>
<evidence type="ECO:0000259" key="9">
    <source>
        <dbReference type="Pfam" id="PF00889"/>
    </source>
</evidence>
<evidence type="ECO:0000256" key="7">
    <source>
        <dbReference type="RuleBase" id="RU000642"/>
    </source>
</evidence>
<sequence length="306" mass="34139">MPEITAAMVKELRDRTGAAMMLCKEALVETGGDFDEAVVYIRKKLGAKLSDRGDRVAAEGVIAVAVVDDRDAAIIELNSETDFVARSEDFKQLAKELAEQVARSRATSTEELLKQPSLVDMALTVQDRIHDVFSRLRENIVFRRFAFVSTDETGHIATYVHVPANDRIGVLVEVGAESPEAARSEEIKHLGHELAMQIAASRPRYLTREEVPEEVLEQERDIARTVARNEGRPEAAIEKIVEGRLRKFYEETVLLDQPYLREPKKTIAQLLKEVGKGAHIRRFIRYEVGEQTGGAATSGAIKETVE</sequence>
<dbReference type="FunCoup" id="S0EYE2">
    <property type="interactions" value="445"/>
</dbReference>
<dbReference type="Gene3D" id="1.10.286.20">
    <property type="match status" value="1"/>
</dbReference>
<evidence type="ECO:0000313" key="11">
    <source>
        <dbReference type="Proteomes" id="UP000014227"/>
    </source>
</evidence>
<dbReference type="FunFam" id="1.10.286.20:FF:000001">
    <property type="entry name" value="Elongation factor Ts"/>
    <property type="match status" value="1"/>
</dbReference>